<sequence>MLSLLWVVLTGRRGKNQSCCSSHPPERWEMSAQLMLAFSCPTSYEDVTAITLTANDRRHLISQYETPLSPRNRERGQRPLQNLPMEPLSFPSRHHMPRQQELGECHPLDALLEMQRNDENKGEDVPIREHLRPFKICRTIKDSWECGAEWREGGYWPSFSGMKGHEVWEYRKNPRVERGSYSLGELHDGWRAGGSARVLNVIREFEPCECLTGLLDTRVDASDDVSMWGETSARENQTLNLLKERINNCFQSAVSVRLWKRAAEPQHETVQPASALGDPIAKHQTSLIMPIAAPTSHQPRREPIQWNHRGQVGSSRWRPLGLFNPQPALSDEALMGNR</sequence>
<organism evidence="2 3">
    <name type="scientific">Liparis tanakae</name>
    <name type="common">Tanaka's snailfish</name>
    <dbReference type="NCBI Taxonomy" id="230148"/>
    <lineage>
        <taxon>Eukaryota</taxon>
        <taxon>Metazoa</taxon>
        <taxon>Chordata</taxon>
        <taxon>Craniata</taxon>
        <taxon>Vertebrata</taxon>
        <taxon>Euteleostomi</taxon>
        <taxon>Actinopterygii</taxon>
        <taxon>Neopterygii</taxon>
        <taxon>Teleostei</taxon>
        <taxon>Neoteleostei</taxon>
        <taxon>Acanthomorphata</taxon>
        <taxon>Eupercaria</taxon>
        <taxon>Perciformes</taxon>
        <taxon>Cottioidei</taxon>
        <taxon>Cottales</taxon>
        <taxon>Liparidae</taxon>
        <taxon>Liparis</taxon>
    </lineage>
</organism>
<evidence type="ECO:0000256" key="1">
    <source>
        <dbReference type="SAM" id="MobiDB-lite"/>
    </source>
</evidence>
<comment type="caution">
    <text evidence="2">The sequence shown here is derived from an EMBL/GenBank/DDBJ whole genome shotgun (WGS) entry which is preliminary data.</text>
</comment>
<dbReference type="AlphaFoldDB" id="A0A4Z2II32"/>
<dbReference type="EMBL" id="SRLO01000088">
    <property type="protein sequence ID" value="TNN76982.1"/>
    <property type="molecule type" value="Genomic_DNA"/>
</dbReference>
<name>A0A4Z2II32_9TELE</name>
<reference evidence="2 3" key="1">
    <citation type="submission" date="2019-03" db="EMBL/GenBank/DDBJ databases">
        <title>First draft genome of Liparis tanakae, snailfish: a comprehensive survey of snailfish specific genes.</title>
        <authorList>
            <person name="Kim W."/>
            <person name="Song I."/>
            <person name="Jeong J.-H."/>
            <person name="Kim D."/>
            <person name="Kim S."/>
            <person name="Ryu S."/>
            <person name="Song J.Y."/>
            <person name="Lee S.K."/>
        </authorList>
    </citation>
    <scope>NUCLEOTIDE SEQUENCE [LARGE SCALE GENOMIC DNA]</scope>
    <source>
        <tissue evidence="2">Muscle</tissue>
    </source>
</reference>
<evidence type="ECO:0000313" key="3">
    <source>
        <dbReference type="Proteomes" id="UP000314294"/>
    </source>
</evidence>
<dbReference type="Proteomes" id="UP000314294">
    <property type="component" value="Unassembled WGS sequence"/>
</dbReference>
<keyword evidence="3" id="KW-1185">Reference proteome</keyword>
<evidence type="ECO:0000313" key="2">
    <source>
        <dbReference type="EMBL" id="TNN76982.1"/>
    </source>
</evidence>
<protein>
    <submittedName>
        <fullName evidence="2">Uncharacterized protein</fullName>
    </submittedName>
</protein>
<gene>
    <name evidence="2" type="ORF">EYF80_012828</name>
</gene>
<proteinExistence type="predicted"/>
<feature type="region of interest" description="Disordered" evidence="1">
    <location>
        <begin position="66"/>
        <end position="90"/>
    </location>
</feature>
<accession>A0A4Z2II32</accession>